<evidence type="ECO:0000313" key="2">
    <source>
        <dbReference type="EMBL" id="CAB4143776.1"/>
    </source>
</evidence>
<feature type="transmembrane region" description="Helical" evidence="1">
    <location>
        <begin position="6"/>
        <end position="25"/>
    </location>
</feature>
<keyword evidence="1" id="KW-0812">Transmembrane</keyword>
<evidence type="ECO:0000256" key="1">
    <source>
        <dbReference type="SAM" id="Phobius"/>
    </source>
</evidence>
<reference evidence="2" key="1">
    <citation type="submission" date="2020-04" db="EMBL/GenBank/DDBJ databases">
        <authorList>
            <person name="Chiriac C."/>
            <person name="Salcher M."/>
            <person name="Ghai R."/>
            <person name="Kavagutti S V."/>
        </authorList>
    </citation>
    <scope>NUCLEOTIDE SEQUENCE</scope>
</reference>
<name>A0A6J5MFD5_9CAUD</name>
<dbReference type="EMBL" id="LR796423">
    <property type="protein sequence ID" value="CAB4143776.1"/>
    <property type="molecule type" value="Genomic_DNA"/>
</dbReference>
<keyword evidence="1" id="KW-1133">Transmembrane helix</keyword>
<proteinExistence type="predicted"/>
<organism evidence="2">
    <name type="scientific">uncultured Caudovirales phage</name>
    <dbReference type="NCBI Taxonomy" id="2100421"/>
    <lineage>
        <taxon>Viruses</taxon>
        <taxon>Duplodnaviria</taxon>
        <taxon>Heunggongvirae</taxon>
        <taxon>Uroviricota</taxon>
        <taxon>Caudoviricetes</taxon>
        <taxon>Peduoviridae</taxon>
        <taxon>Maltschvirus</taxon>
        <taxon>Maltschvirus maltsch</taxon>
    </lineage>
</organism>
<gene>
    <name evidence="2" type="ORF">UFOVP447_234</name>
</gene>
<protein>
    <submittedName>
        <fullName evidence="2">Uncharacterized protein</fullName>
    </submittedName>
</protein>
<keyword evidence="1" id="KW-0472">Membrane</keyword>
<sequence length="34" mass="3840">MTEWNIFGLLFIGIIILITVGSSIIERAGNEFRD</sequence>
<accession>A0A6J5MFD5</accession>